<dbReference type="Proteomes" id="UP000260758">
    <property type="component" value="Unassembled WGS sequence"/>
</dbReference>
<evidence type="ECO:0000313" key="1">
    <source>
        <dbReference type="EMBL" id="RGM75283.1"/>
    </source>
</evidence>
<comment type="caution">
    <text evidence="1">The sequence shown here is derived from an EMBL/GenBank/DDBJ whole genome shotgun (WGS) entry which is preliminary data.</text>
</comment>
<dbReference type="EMBL" id="QSTP01000001">
    <property type="protein sequence ID" value="RGM75283.1"/>
    <property type="molecule type" value="Genomic_DNA"/>
</dbReference>
<gene>
    <name evidence="1" type="ORF">DXB99_01760</name>
</gene>
<sequence length="218" mass="25177">MLTINDIVSYHIDNPDVKLAIYTDKISDLDILSKTNSTIIKASSIYEKNSIKHINILDISYNDDIELTISKKAKLLSDIINFCIRPSTLLKSQEQIIEGVLKQLYGICKSYLDRNNKEKAYEISPTLKDVESRLSVYKVGTDGYALKDIMKQIGLFDKELCYQTNIDTNNNLICFIADEEMYENVIWQLIFMDFVYNLRLNNPKYDIISKTFINGKTK</sequence>
<organism evidence="1 2">
    <name type="scientific">Agathobacter rectalis</name>
    <dbReference type="NCBI Taxonomy" id="39491"/>
    <lineage>
        <taxon>Bacteria</taxon>
        <taxon>Bacillati</taxon>
        <taxon>Bacillota</taxon>
        <taxon>Clostridia</taxon>
        <taxon>Lachnospirales</taxon>
        <taxon>Lachnospiraceae</taxon>
        <taxon>Agathobacter</taxon>
    </lineage>
</organism>
<proteinExistence type="predicted"/>
<reference evidence="1 2" key="1">
    <citation type="submission" date="2018-08" db="EMBL/GenBank/DDBJ databases">
        <title>A genome reference for cultivated species of the human gut microbiota.</title>
        <authorList>
            <person name="Zou Y."/>
            <person name="Xue W."/>
            <person name="Luo G."/>
        </authorList>
    </citation>
    <scope>NUCLEOTIDE SEQUENCE [LARGE SCALE GENOMIC DNA]</scope>
    <source>
        <strain evidence="1 2">OM07-13</strain>
    </source>
</reference>
<dbReference type="AlphaFoldDB" id="A0A3E4YL17"/>
<dbReference type="RefSeq" id="WP_117718041.1">
    <property type="nucleotide sequence ID" value="NZ_QSTP01000001.1"/>
</dbReference>
<name>A0A3E4YL17_9FIRM</name>
<accession>A0A3E4YL17</accession>
<protein>
    <submittedName>
        <fullName evidence="1">Uncharacterized protein</fullName>
    </submittedName>
</protein>
<evidence type="ECO:0000313" key="2">
    <source>
        <dbReference type="Proteomes" id="UP000260758"/>
    </source>
</evidence>